<dbReference type="Gene3D" id="1.10.10.60">
    <property type="entry name" value="Homeodomain-like"/>
    <property type="match status" value="1"/>
</dbReference>
<dbReference type="Proteomes" id="UP001439008">
    <property type="component" value="Unassembled WGS sequence"/>
</dbReference>
<accession>A0ABV2ALQ6</accession>
<gene>
    <name evidence="3" type="ORF">MHBO_002253</name>
</gene>
<keyword evidence="1" id="KW-0238">DNA-binding</keyword>
<evidence type="ECO:0000259" key="2">
    <source>
        <dbReference type="PROSITE" id="PS51253"/>
    </source>
</evidence>
<evidence type="ECO:0000313" key="4">
    <source>
        <dbReference type="Proteomes" id="UP001439008"/>
    </source>
</evidence>
<dbReference type="SMART" id="SM00674">
    <property type="entry name" value="CENPB"/>
    <property type="match status" value="1"/>
</dbReference>
<reference evidence="3 4" key="1">
    <citation type="journal article" date="2024" name="BMC Biol.">
        <title>Comparative genomics of Ascetosporea gives new insight into the evolutionary basis for animal parasitism in Rhizaria.</title>
        <authorList>
            <person name="Hiltunen Thoren M."/>
            <person name="Onut-Brannstrom I."/>
            <person name="Alfjorden A."/>
            <person name="Peckova H."/>
            <person name="Swords F."/>
            <person name="Hooper C."/>
            <person name="Holzer A.S."/>
            <person name="Bass D."/>
            <person name="Burki F."/>
        </authorList>
    </citation>
    <scope>NUCLEOTIDE SEQUENCE [LARGE SCALE GENOMIC DNA]</scope>
    <source>
        <strain evidence="3">20-A016</strain>
    </source>
</reference>
<dbReference type="InterPro" id="IPR006600">
    <property type="entry name" value="HTH_CenpB_DNA-bd_dom"/>
</dbReference>
<comment type="caution">
    <text evidence="3">The sequence shown here is derived from an EMBL/GenBank/DDBJ whole genome shotgun (WGS) entry which is preliminary data.</text>
</comment>
<dbReference type="SUPFAM" id="SSF46689">
    <property type="entry name" value="Homeodomain-like"/>
    <property type="match status" value="1"/>
</dbReference>
<dbReference type="Pfam" id="PF03221">
    <property type="entry name" value="HTH_Tnp_Tc5"/>
    <property type="match status" value="1"/>
</dbReference>
<organism evidence="3 4">
    <name type="scientific">Bonamia ostreae</name>
    <dbReference type="NCBI Taxonomy" id="126728"/>
    <lineage>
        <taxon>Eukaryota</taxon>
        <taxon>Sar</taxon>
        <taxon>Rhizaria</taxon>
        <taxon>Endomyxa</taxon>
        <taxon>Ascetosporea</taxon>
        <taxon>Haplosporida</taxon>
        <taxon>Bonamia</taxon>
    </lineage>
</organism>
<dbReference type="EMBL" id="JBDODL010000757">
    <property type="protein sequence ID" value="MES1920601.1"/>
    <property type="molecule type" value="Genomic_DNA"/>
</dbReference>
<proteinExistence type="predicted"/>
<keyword evidence="4" id="KW-1185">Reference proteome</keyword>
<feature type="non-terminal residue" evidence="3">
    <location>
        <position position="157"/>
    </location>
</feature>
<sequence length="157" mass="17740">MRKRLSMQRRFHLACMVRSGAPFEEVATSFSVGLPYVRRAARDLVPFLELLDRSEFYVGRGGVPSRPAATVTREQYSELNAISLQVYRRLAAARHVLSETKLKMVGLAVARRLGLGNFKASNGWLERFKKRNSIGPSRVRCLRKKGNLGGFIQESKN</sequence>
<dbReference type="InterPro" id="IPR009057">
    <property type="entry name" value="Homeodomain-like_sf"/>
</dbReference>
<evidence type="ECO:0000256" key="1">
    <source>
        <dbReference type="ARBA" id="ARBA00023125"/>
    </source>
</evidence>
<name>A0ABV2ALQ6_9EUKA</name>
<protein>
    <recommendedName>
        <fullName evidence="2">HTH CENPB-type domain-containing protein</fullName>
    </recommendedName>
</protein>
<feature type="domain" description="HTH CENPB-type" evidence="2">
    <location>
        <begin position="67"/>
        <end position="138"/>
    </location>
</feature>
<dbReference type="PROSITE" id="PS51253">
    <property type="entry name" value="HTH_CENPB"/>
    <property type="match status" value="1"/>
</dbReference>
<evidence type="ECO:0000313" key="3">
    <source>
        <dbReference type="EMBL" id="MES1920601.1"/>
    </source>
</evidence>